<dbReference type="InterPro" id="IPR013106">
    <property type="entry name" value="Ig_V-set"/>
</dbReference>
<evidence type="ECO:0000256" key="5">
    <source>
        <dbReference type="ARBA" id="ARBA00023170"/>
    </source>
</evidence>
<protein>
    <submittedName>
        <fullName evidence="9">TVC1 protein</fullName>
    </submittedName>
</protein>
<dbReference type="PANTHER" id="PTHR19256">
    <property type="entry name" value="T-CELL RECEPTOR GAMMA CHAIN"/>
    <property type="match status" value="1"/>
</dbReference>
<evidence type="ECO:0000313" key="10">
    <source>
        <dbReference type="Proteomes" id="UP000538472"/>
    </source>
</evidence>
<dbReference type="AlphaFoldDB" id="A0A7K8SPQ8"/>
<comment type="subcellular location">
    <subcellularLocation>
        <location evidence="1">Membrane</location>
    </subcellularLocation>
</comment>
<dbReference type="InterPro" id="IPR036179">
    <property type="entry name" value="Ig-like_dom_sf"/>
</dbReference>
<evidence type="ECO:0000256" key="2">
    <source>
        <dbReference type="ARBA" id="ARBA00022692"/>
    </source>
</evidence>
<feature type="signal peptide" evidence="7">
    <location>
        <begin position="1"/>
        <end position="15"/>
    </location>
</feature>
<feature type="non-terminal residue" evidence="9">
    <location>
        <position position="1"/>
    </location>
</feature>
<keyword evidence="3" id="KW-1133">Transmembrane helix</keyword>
<reference evidence="9 10" key="1">
    <citation type="submission" date="2019-09" db="EMBL/GenBank/DDBJ databases">
        <title>Bird 10,000 Genomes (B10K) Project - Family phase.</title>
        <authorList>
            <person name="Zhang G."/>
        </authorList>
    </citation>
    <scope>NUCLEOTIDE SEQUENCE [LARGE SCALE GENOMIC DNA]</scope>
    <source>
        <strain evidence="9">B10K-CU-031-10</strain>
        <tissue evidence="9">Muscle</tissue>
    </source>
</reference>
<organism evidence="9 10">
    <name type="scientific">Nyctibius bracteatus</name>
    <name type="common">Rufous potoo</name>
    <dbReference type="NCBI Taxonomy" id="48426"/>
    <lineage>
        <taxon>Eukaryota</taxon>
        <taxon>Metazoa</taxon>
        <taxon>Chordata</taxon>
        <taxon>Craniata</taxon>
        <taxon>Vertebrata</taxon>
        <taxon>Euteleostomi</taxon>
        <taxon>Archelosauria</taxon>
        <taxon>Archosauria</taxon>
        <taxon>Dinosauria</taxon>
        <taxon>Saurischia</taxon>
        <taxon>Theropoda</taxon>
        <taxon>Coelurosauria</taxon>
        <taxon>Aves</taxon>
        <taxon>Neognathae</taxon>
        <taxon>Neoaves</taxon>
        <taxon>Strisores</taxon>
        <taxon>Caprimulgiformes</taxon>
        <taxon>Nyctibiidae</taxon>
        <taxon>Nyctibius</taxon>
    </lineage>
</organism>
<keyword evidence="7" id="KW-0732">Signal</keyword>
<dbReference type="Gene3D" id="2.60.40.10">
    <property type="entry name" value="Immunoglobulins"/>
    <property type="match status" value="1"/>
</dbReference>
<evidence type="ECO:0000256" key="4">
    <source>
        <dbReference type="ARBA" id="ARBA00023136"/>
    </source>
</evidence>
<evidence type="ECO:0000256" key="6">
    <source>
        <dbReference type="ARBA" id="ARBA00023319"/>
    </source>
</evidence>
<name>A0A7K8SPQ8_9AVES</name>
<dbReference type="Pfam" id="PF07686">
    <property type="entry name" value="V-set"/>
    <property type="match status" value="1"/>
</dbReference>
<feature type="non-terminal residue" evidence="9">
    <location>
        <position position="114"/>
    </location>
</feature>
<keyword evidence="2" id="KW-0812">Transmembrane</keyword>
<evidence type="ECO:0000256" key="1">
    <source>
        <dbReference type="ARBA" id="ARBA00004370"/>
    </source>
</evidence>
<keyword evidence="5" id="KW-0675">Receptor</keyword>
<evidence type="ECO:0000256" key="3">
    <source>
        <dbReference type="ARBA" id="ARBA00022989"/>
    </source>
</evidence>
<evidence type="ECO:0000256" key="7">
    <source>
        <dbReference type="SAM" id="SignalP"/>
    </source>
</evidence>
<dbReference type="Proteomes" id="UP000538472">
    <property type="component" value="Unassembled WGS sequence"/>
</dbReference>
<dbReference type="InterPro" id="IPR013783">
    <property type="entry name" value="Ig-like_fold"/>
</dbReference>
<dbReference type="SMART" id="SM00406">
    <property type="entry name" value="IGv"/>
    <property type="match status" value="1"/>
</dbReference>
<dbReference type="InterPro" id="IPR007110">
    <property type="entry name" value="Ig-like_dom"/>
</dbReference>
<proteinExistence type="predicted"/>
<dbReference type="EMBL" id="VWZB01000090">
    <property type="protein sequence ID" value="NXF31963.1"/>
    <property type="molecule type" value="Genomic_DNA"/>
</dbReference>
<comment type="caution">
    <text evidence="9">The sequence shown here is derived from an EMBL/GenBank/DDBJ whole genome shotgun (WGS) entry which is preliminary data.</text>
</comment>
<keyword evidence="6" id="KW-0393">Immunoglobulin domain</keyword>
<sequence length="114" mass="12747">ECLLCFLSFSLGGQAQVLLQQTQASVTRGQSKTAWIDCIVEGTSSFQAVTIHWYRQTSSKALERVLYIGSGQVTYDDNSHSSKYFSVKKGTNICTFSVNDINSNDEGTYYCAYW</sequence>
<evidence type="ECO:0000313" key="9">
    <source>
        <dbReference type="EMBL" id="NXF31963.1"/>
    </source>
</evidence>
<feature type="chain" id="PRO_5029775305" evidence="7">
    <location>
        <begin position="16"/>
        <end position="114"/>
    </location>
</feature>
<feature type="domain" description="Ig-like" evidence="8">
    <location>
        <begin position="15"/>
        <end position="114"/>
    </location>
</feature>
<dbReference type="PROSITE" id="PS50835">
    <property type="entry name" value="IG_LIKE"/>
    <property type="match status" value="1"/>
</dbReference>
<dbReference type="GO" id="GO:0016020">
    <property type="term" value="C:membrane"/>
    <property type="evidence" value="ECO:0007669"/>
    <property type="project" value="UniProtKB-SubCell"/>
</dbReference>
<keyword evidence="4" id="KW-0472">Membrane</keyword>
<dbReference type="PANTHER" id="PTHR19256:SF65">
    <property type="entry name" value="T CELL RECEPTOR GAMMA CONSTANT 1-RELATED"/>
    <property type="match status" value="1"/>
</dbReference>
<gene>
    <name evidence="9" type="primary">Tvc1</name>
    <name evidence="9" type="ORF">NYCBRA_R15255</name>
</gene>
<dbReference type="SUPFAM" id="SSF48726">
    <property type="entry name" value="Immunoglobulin"/>
    <property type="match status" value="1"/>
</dbReference>
<dbReference type="InterPro" id="IPR051117">
    <property type="entry name" value="TRG_var/const_region"/>
</dbReference>
<evidence type="ECO:0000259" key="8">
    <source>
        <dbReference type="PROSITE" id="PS50835"/>
    </source>
</evidence>
<accession>A0A7K8SPQ8</accession>
<keyword evidence="10" id="KW-1185">Reference proteome</keyword>